<organism evidence="1">
    <name type="scientific">Arion vulgaris</name>
    <dbReference type="NCBI Taxonomy" id="1028688"/>
    <lineage>
        <taxon>Eukaryota</taxon>
        <taxon>Metazoa</taxon>
        <taxon>Spiralia</taxon>
        <taxon>Lophotrochozoa</taxon>
        <taxon>Mollusca</taxon>
        <taxon>Gastropoda</taxon>
        <taxon>Heterobranchia</taxon>
        <taxon>Euthyneura</taxon>
        <taxon>Panpulmonata</taxon>
        <taxon>Eupulmonata</taxon>
        <taxon>Stylommatophora</taxon>
        <taxon>Helicina</taxon>
        <taxon>Arionoidea</taxon>
        <taxon>Arionidae</taxon>
        <taxon>Arion</taxon>
    </lineage>
</organism>
<name>A0A0B7B0K4_9EUPU</name>
<evidence type="ECO:0000313" key="1">
    <source>
        <dbReference type="EMBL" id="CEK85640.1"/>
    </source>
</evidence>
<protein>
    <submittedName>
        <fullName evidence="1">Uncharacterized protein</fullName>
    </submittedName>
</protein>
<accession>A0A0B7B0K4</accession>
<reference evidence="1" key="1">
    <citation type="submission" date="2014-12" db="EMBL/GenBank/DDBJ databases">
        <title>Insight into the proteome of Arion vulgaris.</title>
        <authorList>
            <person name="Aradska J."/>
            <person name="Bulat T."/>
            <person name="Smidak R."/>
            <person name="Sarate P."/>
            <person name="Gangsoo J."/>
            <person name="Sialana F."/>
            <person name="Bilban M."/>
            <person name="Lubec G."/>
        </authorList>
    </citation>
    <scope>NUCLEOTIDE SEQUENCE</scope>
    <source>
        <tissue evidence="1">Skin</tissue>
    </source>
</reference>
<gene>
    <name evidence="1" type="primary">ORF149330</name>
</gene>
<proteinExistence type="predicted"/>
<sequence>MAVKVEACGRFLPSIVEEKMKTNKMATEANRLYIVISKKREIRNYLHASRFYFEKATYGWPSHQLEKEMRKTGLLASED</sequence>
<dbReference type="AlphaFoldDB" id="A0A0B7B0K4"/>
<dbReference type="EMBL" id="HACG01038775">
    <property type="protein sequence ID" value="CEK85640.1"/>
    <property type="molecule type" value="Transcribed_RNA"/>
</dbReference>